<dbReference type="SMART" id="SM00198">
    <property type="entry name" value="SCP"/>
    <property type="match status" value="1"/>
</dbReference>
<dbReference type="InterPro" id="IPR019734">
    <property type="entry name" value="TPR_rpt"/>
</dbReference>
<dbReference type="GO" id="GO:0005524">
    <property type="term" value="F:ATP binding"/>
    <property type="evidence" value="ECO:0007669"/>
    <property type="project" value="InterPro"/>
</dbReference>
<dbReference type="InterPro" id="IPR001283">
    <property type="entry name" value="CRISP-related"/>
</dbReference>
<keyword evidence="1" id="KW-0677">Repeat</keyword>
<dbReference type="GO" id="GO:0080008">
    <property type="term" value="C:Cul4-RING E3 ubiquitin ligase complex"/>
    <property type="evidence" value="ECO:0007669"/>
    <property type="project" value="TreeGrafter"/>
</dbReference>
<feature type="region of interest" description="Disordered" evidence="3">
    <location>
        <begin position="1184"/>
        <end position="1203"/>
    </location>
</feature>
<dbReference type="InterPro" id="IPR035940">
    <property type="entry name" value="CAP_sf"/>
</dbReference>
<dbReference type="InterPro" id="IPR051191">
    <property type="entry name" value="DCAF12"/>
</dbReference>
<dbReference type="SUPFAM" id="SSF55797">
    <property type="entry name" value="PR-1-like"/>
    <property type="match status" value="1"/>
</dbReference>
<organism evidence="6">
    <name type="scientific">Magallana gigas</name>
    <name type="common">Pacific oyster</name>
    <name type="synonym">Crassostrea gigas</name>
    <dbReference type="NCBI Taxonomy" id="29159"/>
    <lineage>
        <taxon>Eukaryota</taxon>
        <taxon>Metazoa</taxon>
        <taxon>Spiralia</taxon>
        <taxon>Lophotrochozoa</taxon>
        <taxon>Mollusca</taxon>
        <taxon>Bivalvia</taxon>
        <taxon>Autobranchia</taxon>
        <taxon>Pteriomorphia</taxon>
        <taxon>Ostreida</taxon>
        <taxon>Ostreoidea</taxon>
        <taxon>Ostreidae</taxon>
        <taxon>Magallana</taxon>
    </lineage>
</organism>
<reference evidence="6" key="1">
    <citation type="journal article" date="2012" name="Nature">
        <title>The oyster genome reveals stress adaptation and complexity of shell formation.</title>
        <authorList>
            <person name="Zhang G."/>
            <person name="Fang X."/>
            <person name="Guo X."/>
            <person name="Li L."/>
            <person name="Luo R."/>
            <person name="Xu F."/>
            <person name="Yang P."/>
            <person name="Zhang L."/>
            <person name="Wang X."/>
            <person name="Qi H."/>
            <person name="Xiong Z."/>
            <person name="Que H."/>
            <person name="Xie Y."/>
            <person name="Holland P.W."/>
            <person name="Paps J."/>
            <person name="Zhu Y."/>
            <person name="Wu F."/>
            <person name="Chen Y."/>
            <person name="Wang J."/>
            <person name="Peng C."/>
            <person name="Meng J."/>
            <person name="Yang L."/>
            <person name="Liu J."/>
            <person name="Wen B."/>
            <person name="Zhang N."/>
            <person name="Huang Z."/>
            <person name="Zhu Q."/>
            <person name="Feng Y."/>
            <person name="Mount A."/>
            <person name="Hedgecock D."/>
            <person name="Xu Z."/>
            <person name="Liu Y."/>
            <person name="Domazet-Loso T."/>
            <person name="Du Y."/>
            <person name="Sun X."/>
            <person name="Zhang S."/>
            <person name="Liu B."/>
            <person name="Cheng P."/>
            <person name="Jiang X."/>
            <person name="Li J."/>
            <person name="Fan D."/>
            <person name="Wang W."/>
            <person name="Fu W."/>
            <person name="Wang T."/>
            <person name="Wang B."/>
            <person name="Zhang J."/>
            <person name="Peng Z."/>
            <person name="Li Y."/>
            <person name="Li N."/>
            <person name="Wang J."/>
            <person name="Chen M."/>
            <person name="He Y."/>
            <person name="Tan F."/>
            <person name="Song X."/>
            <person name="Zheng Q."/>
            <person name="Huang R."/>
            <person name="Yang H."/>
            <person name="Du X."/>
            <person name="Chen L."/>
            <person name="Yang M."/>
            <person name="Gaffney P.M."/>
            <person name="Wang S."/>
            <person name="Luo L."/>
            <person name="She Z."/>
            <person name="Ming Y."/>
            <person name="Huang W."/>
            <person name="Zhang S."/>
            <person name="Huang B."/>
            <person name="Zhang Y."/>
            <person name="Qu T."/>
            <person name="Ni P."/>
            <person name="Miao G."/>
            <person name="Wang J."/>
            <person name="Wang Q."/>
            <person name="Steinberg C.E."/>
            <person name="Wang H."/>
            <person name="Li N."/>
            <person name="Qian L."/>
            <person name="Zhang G."/>
            <person name="Li Y."/>
            <person name="Yang H."/>
            <person name="Liu X."/>
            <person name="Wang J."/>
            <person name="Yin Y."/>
            <person name="Wang J."/>
        </authorList>
    </citation>
    <scope>NUCLEOTIDE SEQUENCE [LARGE SCALE GENOMIC DNA]</scope>
    <source>
        <strain evidence="6">05x7-T-G4-1.051#20</strain>
    </source>
</reference>
<gene>
    <name evidence="6" type="ORF">CGI_10018891</name>
</gene>
<sequence length="1421" mass="162611">MSNFKLKDPQTCRIFFSSPFGGMEDEREELTRKYFPQIQHFCSLYGVNFVAVDMRWGITSEASSNSKVINICLRELDRSDFFAGFFGQRYGWHGRDDDNLQDNFDNALGRYPWLENFRDKSVTELEFLHGHLNNPGALPAVICFRDKSYDDKEREKAQEKGDKKQIFKYSAESDKSTKLMEDLKLRCDQTKEKTYGVHLSYPDPLEGAKLMFDAIWKFLNNVLPELQTVTTETKRSKLLAQHNAFLASRHKMYGVGDKNIRSLLNLLNEECPFPLLVTGSSGIGKSTLLSVFISRVKSEYRSQFSVAYHCVGHAEESSGPDQILQRLTEELEFASDVMEGKEEKKSQKKTEVQDVRDIINQLAAAISKIQSKGKQCIVIIDGVEKASKAKRTEEVLFWLPHKLPEGTIVIVSANSSQPEILDELSKRSFNKMEIQEMSEEMRQEFAKKTLLERGKELSPSQMKKIVETAAAENPRYLKVLLNELIVFGYFRLLDQKIDSLVKCESIDELFEKVLERLEDDNKESGYEGNLVQQVTCVIFLSRQGMSEAEIVNMFNIPSHVWSPFFFSINMYLLNQGGLIKKKYTQLIADYFEEQMQRLPKLRSSCKNNDLARVSLELPFAYQSLNDSPNLANTLTHLSVLSCLIEKQCLTELYDLWESTGYGWRQITERYLTAVDVQVADVYIIQQEEGTIHQQTPGSLVNEVNMKESLNRESAMYKLATTYHNNSKLQKSLDIHLQVLKDRERRVPDLKNACSEDLEGLGNSYNGIGTNYLIIGDYMKAEEYLKKSLECSEIGLDKNNESICHMNLANIYTEMGEHHKAMKCLEKAIQILQQEGATVELLEKEMKNGNSHLIDGTLPLVHMDILKYLIKNKQEEVARKVLKTLVKTKAVTPLDYVLLKEVNTKLNPGDKAQENDDYDGSMSVDEALKEWPSDSKLLEYKIRNLINSEDSQALIDFFNSVCPGIYNITSLVNFILGMFATTEKFSTKMFVEFNENALSHLPKTEVECIKNCLRNTAESYEREKILDKSLELYKQWIEIDIDNPYPYFKVSYCLALSTGDIDEAKKYCTEARERAEKSSPSQAQLLQKANAMPCKAANMRCLLWISVVLSVEICQCNLPLVITWATNDTHPRNVHGKAARGNLGNNHHLRNRQHSTFSTRAPPRNLFPRPDRANSHVSRQNIHHTNWNRGRPVPTNGNRDTWNSRRGLVVPREDSRSEQQIIPGVSLSNFTTAQKKEIVDLHNKIRRSVSPRASNMKKMKWDTTLEKLAQQYAETCSGSHNAERHKRKWGDFRNVGENIHHTWDWVAEYKNGILEQKTLPLNLTKILHRWWKEKDKFDYRSPNACSGCGHYIQMVKDVSYAIGCGTALCETVKGRSYQNAHIFVCNYGDGYNESPEPYAEGQACSDCPTGHPVCVQGLCDAR</sequence>
<dbReference type="InterPro" id="IPR025139">
    <property type="entry name" value="DUF4062"/>
</dbReference>
<evidence type="ECO:0000256" key="1">
    <source>
        <dbReference type="ARBA" id="ARBA00022737"/>
    </source>
</evidence>
<dbReference type="InParanoid" id="K1QLA2"/>
<dbReference type="SMART" id="SM00382">
    <property type="entry name" value="AAA"/>
    <property type="match status" value="1"/>
</dbReference>
<evidence type="ECO:0000259" key="5">
    <source>
        <dbReference type="SMART" id="SM00382"/>
    </source>
</evidence>
<evidence type="ECO:0000256" key="2">
    <source>
        <dbReference type="SAM" id="Coils"/>
    </source>
</evidence>
<dbReference type="SMART" id="SM00028">
    <property type="entry name" value="TPR"/>
    <property type="match status" value="5"/>
</dbReference>
<dbReference type="InterPro" id="IPR014044">
    <property type="entry name" value="CAP_dom"/>
</dbReference>
<dbReference type="PANTHER" id="PTHR19860">
    <property type="entry name" value="DDB1- AND CUL4-ASSOCIATED FACTOR 12-RELATED"/>
    <property type="match status" value="1"/>
</dbReference>
<dbReference type="InterPro" id="IPR003593">
    <property type="entry name" value="AAA+_ATPase"/>
</dbReference>
<dbReference type="Pfam" id="PF01637">
    <property type="entry name" value="ATPase_2"/>
    <property type="match status" value="1"/>
</dbReference>
<protein>
    <submittedName>
        <fullName evidence="6">Peptidase inhibitor 16</fullName>
    </submittedName>
</protein>
<dbReference type="InterPro" id="IPR011579">
    <property type="entry name" value="ATPase_dom"/>
</dbReference>
<feature type="domain" description="AAA+ ATPase" evidence="5">
    <location>
        <begin position="271"/>
        <end position="438"/>
    </location>
</feature>
<dbReference type="SUPFAM" id="SSF52540">
    <property type="entry name" value="P-loop containing nucleoside triphosphate hydrolases"/>
    <property type="match status" value="1"/>
</dbReference>
<name>K1QLA2_MAGGI</name>
<dbReference type="EMBL" id="JH817078">
    <property type="protein sequence ID" value="EKC31909.1"/>
    <property type="molecule type" value="Genomic_DNA"/>
</dbReference>
<dbReference type="Pfam" id="PF13424">
    <property type="entry name" value="TPR_12"/>
    <property type="match status" value="1"/>
</dbReference>
<dbReference type="Gene3D" id="3.40.33.10">
    <property type="entry name" value="CAP"/>
    <property type="match status" value="1"/>
</dbReference>
<proteinExistence type="predicted"/>
<keyword evidence="2" id="KW-0175">Coiled coil</keyword>
<feature type="coiled-coil region" evidence="2">
    <location>
        <begin position="814"/>
        <end position="844"/>
    </location>
</feature>
<dbReference type="Gene3D" id="1.25.40.10">
    <property type="entry name" value="Tetratricopeptide repeat domain"/>
    <property type="match status" value="2"/>
</dbReference>
<dbReference type="HOGENOM" id="CLU_253077_0_0_1"/>
<evidence type="ECO:0000256" key="3">
    <source>
        <dbReference type="SAM" id="MobiDB-lite"/>
    </source>
</evidence>
<dbReference type="PRINTS" id="PR00837">
    <property type="entry name" value="V5TPXLIKE"/>
</dbReference>
<dbReference type="PROSITE" id="PS50005">
    <property type="entry name" value="TPR"/>
    <property type="match status" value="1"/>
</dbReference>
<feature type="domain" description="SCP" evidence="4">
    <location>
        <begin position="1232"/>
        <end position="1393"/>
    </location>
</feature>
<evidence type="ECO:0000313" key="6">
    <source>
        <dbReference type="EMBL" id="EKC31909.1"/>
    </source>
</evidence>
<dbReference type="Pfam" id="PF00188">
    <property type="entry name" value="CAP"/>
    <property type="match status" value="1"/>
</dbReference>
<dbReference type="InterPro" id="IPR027417">
    <property type="entry name" value="P-loop_NTPase"/>
</dbReference>
<evidence type="ECO:0000259" key="4">
    <source>
        <dbReference type="SMART" id="SM00198"/>
    </source>
</evidence>
<dbReference type="SUPFAM" id="SSF48452">
    <property type="entry name" value="TPR-like"/>
    <property type="match status" value="1"/>
</dbReference>
<dbReference type="InterPro" id="IPR011990">
    <property type="entry name" value="TPR-like_helical_dom_sf"/>
</dbReference>
<feature type="region of interest" description="Disordered" evidence="3">
    <location>
        <begin position="1153"/>
        <end position="1177"/>
    </location>
</feature>
<dbReference type="Pfam" id="PF13271">
    <property type="entry name" value="DUF4062"/>
    <property type="match status" value="1"/>
</dbReference>
<dbReference type="PANTHER" id="PTHR19860:SF40">
    <property type="entry name" value="WD40 REPEAT-CONTAINING PROTEIN"/>
    <property type="match status" value="1"/>
</dbReference>
<dbReference type="Gene3D" id="3.40.50.300">
    <property type="entry name" value="P-loop containing nucleotide triphosphate hydrolases"/>
    <property type="match status" value="1"/>
</dbReference>
<accession>K1QLA2</accession>